<proteinExistence type="predicted"/>
<feature type="region of interest" description="Disordered" evidence="1">
    <location>
        <begin position="31"/>
        <end position="50"/>
    </location>
</feature>
<feature type="compositionally biased region" description="Polar residues" evidence="1">
    <location>
        <begin position="36"/>
        <end position="50"/>
    </location>
</feature>
<dbReference type="PANTHER" id="PTHR30373:SF2">
    <property type="entry name" value="UPF0603 PROTEIN YGCG"/>
    <property type="match status" value="1"/>
</dbReference>
<sequence length="187" mass="20227">MAAVAQRIGRRRCKATAAAFLSGRNARGFDDGGGCSENSQSAQQSSHKPTSWLANVQQGLAALVVSLALNFSSPILANSAFASEFDVLNDGPPKETYVVDDAGVLSRVTRSDLKRLLSDLESRKGYHINIVTVRNLTERDDVGGEMSDRVIVHGCKRARGGGDSERERNMVVVHGGDWLRFGVNRLL</sequence>
<protein>
    <recommendedName>
        <fullName evidence="2">TPM domain-containing protein</fullName>
    </recommendedName>
</protein>
<dbReference type="EMBL" id="JAVIJP010000069">
    <property type="protein sequence ID" value="KAL3619229.1"/>
    <property type="molecule type" value="Genomic_DNA"/>
</dbReference>
<comment type="caution">
    <text evidence="3">The sequence shown here is derived from an EMBL/GenBank/DDBJ whole genome shotgun (WGS) entry which is preliminary data.</text>
</comment>
<reference evidence="4" key="1">
    <citation type="journal article" date="2024" name="IScience">
        <title>Strigolactones Initiate the Formation of Haustorium-like Structures in Castilleja.</title>
        <authorList>
            <person name="Buerger M."/>
            <person name="Peterson D."/>
            <person name="Chory J."/>
        </authorList>
    </citation>
    <scope>NUCLEOTIDE SEQUENCE [LARGE SCALE GENOMIC DNA]</scope>
</reference>
<dbReference type="AlphaFoldDB" id="A0ABD3BPM9"/>
<accession>A0ABD3BPM9</accession>
<dbReference type="Gene3D" id="3.10.310.50">
    <property type="match status" value="1"/>
</dbReference>
<evidence type="ECO:0000313" key="3">
    <source>
        <dbReference type="EMBL" id="KAL3619229.1"/>
    </source>
</evidence>
<dbReference type="InterPro" id="IPR007621">
    <property type="entry name" value="TPM_dom"/>
</dbReference>
<dbReference type="PANTHER" id="PTHR30373">
    <property type="entry name" value="UPF0603 PROTEIN YGCG"/>
    <property type="match status" value="1"/>
</dbReference>
<evidence type="ECO:0000259" key="2">
    <source>
        <dbReference type="Pfam" id="PF04536"/>
    </source>
</evidence>
<keyword evidence="4" id="KW-1185">Reference proteome</keyword>
<gene>
    <name evidence="3" type="ORF">CASFOL_036799</name>
</gene>
<evidence type="ECO:0000313" key="4">
    <source>
        <dbReference type="Proteomes" id="UP001632038"/>
    </source>
</evidence>
<evidence type="ECO:0000256" key="1">
    <source>
        <dbReference type="SAM" id="MobiDB-lite"/>
    </source>
</evidence>
<dbReference type="Pfam" id="PF04536">
    <property type="entry name" value="TPM_phosphatase"/>
    <property type="match status" value="1"/>
</dbReference>
<name>A0ABD3BPM9_9LAMI</name>
<feature type="domain" description="TPM" evidence="2">
    <location>
        <begin position="98"/>
        <end position="140"/>
    </location>
</feature>
<organism evidence="3 4">
    <name type="scientific">Castilleja foliolosa</name>
    <dbReference type="NCBI Taxonomy" id="1961234"/>
    <lineage>
        <taxon>Eukaryota</taxon>
        <taxon>Viridiplantae</taxon>
        <taxon>Streptophyta</taxon>
        <taxon>Embryophyta</taxon>
        <taxon>Tracheophyta</taxon>
        <taxon>Spermatophyta</taxon>
        <taxon>Magnoliopsida</taxon>
        <taxon>eudicotyledons</taxon>
        <taxon>Gunneridae</taxon>
        <taxon>Pentapetalae</taxon>
        <taxon>asterids</taxon>
        <taxon>lamiids</taxon>
        <taxon>Lamiales</taxon>
        <taxon>Orobanchaceae</taxon>
        <taxon>Pedicularideae</taxon>
        <taxon>Castillejinae</taxon>
        <taxon>Castilleja</taxon>
    </lineage>
</organism>
<dbReference type="Proteomes" id="UP001632038">
    <property type="component" value="Unassembled WGS sequence"/>
</dbReference>